<keyword evidence="4 6" id="KW-0949">S-adenosyl-L-methionine</keyword>
<dbReference type="PROSITE" id="PS50926">
    <property type="entry name" value="TRAM"/>
    <property type="match status" value="1"/>
</dbReference>
<dbReference type="RefSeq" id="WP_183120319.1">
    <property type="nucleotide sequence ID" value="NZ_JABEQF010000013.1"/>
</dbReference>
<dbReference type="GO" id="GO:0070041">
    <property type="term" value="F:rRNA (uridine-C5-)-methyltransferase activity"/>
    <property type="evidence" value="ECO:0007669"/>
    <property type="project" value="TreeGrafter"/>
</dbReference>
<dbReference type="PANTHER" id="PTHR11061">
    <property type="entry name" value="RNA M5U METHYLTRANSFERASE"/>
    <property type="match status" value="1"/>
</dbReference>
<dbReference type="GO" id="GO:0070475">
    <property type="term" value="P:rRNA base methylation"/>
    <property type="evidence" value="ECO:0007669"/>
    <property type="project" value="TreeGrafter"/>
</dbReference>
<dbReference type="PANTHER" id="PTHR11061:SF49">
    <property type="entry name" value="23S RRNA (URACIL(1939)-C(5))-METHYLTRANSFERASE RLMD"/>
    <property type="match status" value="1"/>
</dbReference>
<keyword evidence="3 6" id="KW-0808">Transferase</keyword>
<dbReference type="AlphaFoldDB" id="A0A7W4JUN6"/>
<dbReference type="InterPro" id="IPR012340">
    <property type="entry name" value="NA-bd_OB-fold"/>
</dbReference>
<evidence type="ECO:0000256" key="4">
    <source>
        <dbReference type="ARBA" id="ARBA00022691"/>
    </source>
</evidence>
<keyword evidence="2 6" id="KW-0489">Methyltransferase</keyword>
<keyword evidence="1" id="KW-0479">Metal-binding</keyword>
<feature type="binding site" evidence="6">
    <location>
        <position position="349"/>
    </location>
    <ligand>
        <name>S-adenosyl-L-methionine</name>
        <dbReference type="ChEBI" id="CHEBI:59789"/>
    </ligand>
</feature>
<feature type="domain" description="TRAM" evidence="7">
    <location>
        <begin position="1"/>
        <end position="51"/>
    </location>
</feature>
<feature type="binding site" evidence="6">
    <location>
        <position position="305"/>
    </location>
    <ligand>
        <name>S-adenosyl-L-methionine</name>
        <dbReference type="ChEBI" id="CHEBI:59789"/>
    </ligand>
</feature>
<dbReference type="Gene3D" id="2.40.50.140">
    <property type="entry name" value="Nucleic acid-binding proteins"/>
    <property type="match status" value="1"/>
</dbReference>
<dbReference type="PROSITE" id="PS51687">
    <property type="entry name" value="SAM_MT_RNA_M5U"/>
    <property type="match status" value="1"/>
</dbReference>
<dbReference type="Pfam" id="PF05958">
    <property type="entry name" value="tRNA_U5-meth_tr"/>
    <property type="match status" value="1"/>
</dbReference>
<evidence type="ECO:0000313" key="8">
    <source>
        <dbReference type="EMBL" id="MBB2191184.1"/>
    </source>
</evidence>
<feature type="active site" description="Nucleophile" evidence="6">
    <location>
        <position position="375"/>
    </location>
</feature>
<protein>
    <submittedName>
        <fullName evidence="8">Class I SAM-dependent RNA methyltransferase</fullName>
    </submittedName>
</protein>
<keyword evidence="5" id="KW-0411">Iron-sulfur</keyword>
<name>A0A7W4JUN6_9PROT</name>
<evidence type="ECO:0000259" key="7">
    <source>
        <dbReference type="PROSITE" id="PS50926"/>
    </source>
</evidence>
<dbReference type="SUPFAM" id="SSF53335">
    <property type="entry name" value="S-adenosyl-L-methionine-dependent methyltransferases"/>
    <property type="match status" value="1"/>
</dbReference>
<keyword evidence="1" id="KW-0408">Iron</keyword>
<keyword evidence="1" id="KW-0004">4Fe-4S</keyword>
<comment type="caution">
    <text evidence="8">The sequence shown here is derived from an EMBL/GenBank/DDBJ whole genome shotgun (WGS) entry which is preliminary data.</text>
</comment>
<dbReference type="EMBL" id="JABEQF010000013">
    <property type="protein sequence ID" value="MBB2191184.1"/>
    <property type="molecule type" value="Genomic_DNA"/>
</dbReference>
<gene>
    <name evidence="8" type="ORF">HLH34_14640</name>
</gene>
<sequence>MKFESDIVSLGRDGDGVARTDDGARLFVPGALPGERIVAEPLDNRTARLVDIIRSSPDRVVPPCPLFGICGGCAIQHLSLPAVLDWKSGLVVHTLERAGFESVPKPRAVQGTPGTRRRIDLALRRTHDGIRVGLHARRGDVVDLTDCPVLDPVLFALIAALRPLMLSLAAFRREGDALLNLLDSGPDLLLATDAPLDAADRAKLAAFARQHAIPRIAWRRTGSTDTPETAAQTATIRHDVSGVTIAPPPGAFLQPSREGEAAIVAAVLDGLPGRLNRKDVAIELYAGCGTLSFALARHARVLAYEGQPDAVATLKRATTGTRVTAEQRDLNRQPVMARQIADARVVVLDPPYAGAGAQMEQIVAGRPERIIYVSCNPQALGRDAADLHAAGYRLDAVTVIDQFLWSTEVEAVCVFTAPSAPRRRSR</sequence>
<evidence type="ECO:0000313" key="9">
    <source>
        <dbReference type="Proteomes" id="UP000555756"/>
    </source>
</evidence>
<dbReference type="Gene3D" id="2.40.50.1070">
    <property type="match status" value="1"/>
</dbReference>
<dbReference type="InterPro" id="IPR010280">
    <property type="entry name" value="U5_MeTrfase_fam"/>
</dbReference>
<evidence type="ECO:0000256" key="3">
    <source>
        <dbReference type="ARBA" id="ARBA00022679"/>
    </source>
</evidence>
<feature type="binding site" evidence="6">
    <location>
        <position position="254"/>
    </location>
    <ligand>
        <name>S-adenosyl-L-methionine</name>
        <dbReference type="ChEBI" id="CHEBI:59789"/>
    </ligand>
</feature>
<evidence type="ECO:0000256" key="1">
    <source>
        <dbReference type="ARBA" id="ARBA00022485"/>
    </source>
</evidence>
<proteinExistence type="inferred from homology"/>
<evidence type="ECO:0000256" key="2">
    <source>
        <dbReference type="ARBA" id="ARBA00022603"/>
    </source>
</evidence>
<evidence type="ECO:0000256" key="6">
    <source>
        <dbReference type="PROSITE-ProRule" id="PRU01024"/>
    </source>
</evidence>
<dbReference type="GO" id="GO:0051539">
    <property type="term" value="F:4 iron, 4 sulfur cluster binding"/>
    <property type="evidence" value="ECO:0007669"/>
    <property type="project" value="UniProtKB-KW"/>
</dbReference>
<organism evidence="8 9">
    <name type="scientific">Gluconacetobacter azotocaptans</name>
    <dbReference type="NCBI Taxonomy" id="142834"/>
    <lineage>
        <taxon>Bacteria</taxon>
        <taxon>Pseudomonadati</taxon>
        <taxon>Pseudomonadota</taxon>
        <taxon>Alphaproteobacteria</taxon>
        <taxon>Acetobacterales</taxon>
        <taxon>Acetobacteraceae</taxon>
        <taxon>Gluconacetobacter</taxon>
    </lineage>
</organism>
<comment type="similarity">
    <text evidence="6">Belongs to the class I-like SAM-binding methyltransferase superfamily. RNA M5U methyltransferase family.</text>
</comment>
<reference evidence="8 9" key="1">
    <citation type="submission" date="2020-04" db="EMBL/GenBank/DDBJ databases">
        <title>Description of novel Gluconacetobacter.</title>
        <authorList>
            <person name="Sombolestani A."/>
        </authorList>
    </citation>
    <scope>NUCLEOTIDE SEQUENCE [LARGE SCALE GENOMIC DNA]</scope>
    <source>
        <strain evidence="8 9">LMG 21311</strain>
    </source>
</reference>
<dbReference type="InterPro" id="IPR029063">
    <property type="entry name" value="SAM-dependent_MTases_sf"/>
</dbReference>
<dbReference type="Proteomes" id="UP000555756">
    <property type="component" value="Unassembled WGS sequence"/>
</dbReference>
<evidence type="ECO:0000256" key="5">
    <source>
        <dbReference type="ARBA" id="ARBA00023014"/>
    </source>
</evidence>
<dbReference type="Gene3D" id="3.40.50.150">
    <property type="entry name" value="Vaccinia Virus protein VP39"/>
    <property type="match status" value="1"/>
</dbReference>
<accession>A0A7W4JUN6</accession>
<dbReference type="InterPro" id="IPR002792">
    <property type="entry name" value="TRAM_dom"/>
</dbReference>
<feature type="binding site" evidence="6">
    <location>
        <position position="285"/>
    </location>
    <ligand>
        <name>S-adenosyl-L-methionine</name>
        <dbReference type="ChEBI" id="CHEBI:59789"/>
    </ligand>
</feature>
<keyword evidence="9" id="KW-1185">Reference proteome</keyword>
<dbReference type="SUPFAM" id="SSF50249">
    <property type="entry name" value="Nucleic acid-binding proteins"/>
    <property type="match status" value="1"/>
</dbReference>